<dbReference type="SMART" id="SM00242">
    <property type="entry name" value="MYSc"/>
    <property type="match status" value="1"/>
</dbReference>
<dbReference type="PROSITE" id="PS51456">
    <property type="entry name" value="MYOSIN_MOTOR"/>
    <property type="match status" value="1"/>
</dbReference>
<dbReference type="GO" id="GO:0016020">
    <property type="term" value="C:membrane"/>
    <property type="evidence" value="ECO:0007669"/>
    <property type="project" value="TreeGrafter"/>
</dbReference>
<feature type="binding site" evidence="6">
    <location>
        <begin position="100"/>
        <end position="107"/>
    </location>
    <ligand>
        <name>ATP</name>
        <dbReference type="ChEBI" id="CHEBI:30616"/>
    </ligand>
</feature>
<dbReference type="Gene3D" id="1.20.5.4820">
    <property type="match status" value="1"/>
</dbReference>
<comment type="similarity">
    <text evidence="6">Belongs to the TRAFAC class myosin-kinesin ATPase superfamily. Myosin family.</text>
</comment>
<evidence type="ECO:0000256" key="2">
    <source>
        <dbReference type="ARBA" id="ARBA00022840"/>
    </source>
</evidence>
<proteinExistence type="inferred from homology"/>
<dbReference type="GO" id="GO:0051015">
    <property type="term" value="F:actin filament binding"/>
    <property type="evidence" value="ECO:0007669"/>
    <property type="project" value="TreeGrafter"/>
</dbReference>
<reference evidence="8" key="1">
    <citation type="journal article" date="2023" name="G3 (Bethesda)">
        <title>Whole genome assemblies of Zophobas morio and Tenebrio molitor.</title>
        <authorList>
            <person name="Kaur S."/>
            <person name="Stinson S.A."/>
            <person name="diCenzo G.C."/>
        </authorList>
    </citation>
    <scope>NUCLEOTIDE SEQUENCE</scope>
    <source>
        <strain evidence="8">QUZm001</strain>
    </source>
</reference>
<dbReference type="Proteomes" id="UP001168821">
    <property type="component" value="Unassembled WGS sequence"/>
</dbReference>
<dbReference type="PROSITE" id="PS50096">
    <property type="entry name" value="IQ"/>
    <property type="match status" value="1"/>
</dbReference>
<dbReference type="InterPro" id="IPR019542">
    <property type="entry name" value="Enhancer_polycomb-like_N"/>
</dbReference>
<dbReference type="Gene3D" id="1.20.120.720">
    <property type="entry name" value="Myosin VI head, motor domain, U50 subdomain"/>
    <property type="match status" value="1"/>
</dbReference>
<keyword evidence="3 6" id="KW-0518">Myosin</keyword>
<organism evidence="8 9">
    <name type="scientific">Zophobas morio</name>
    <dbReference type="NCBI Taxonomy" id="2755281"/>
    <lineage>
        <taxon>Eukaryota</taxon>
        <taxon>Metazoa</taxon>
        <taxon>Ecdysozoa</taxon>
        <taxon>Arthropoda</taxon>
        <taxon>Hexapoda</taxon>
        <taxon>Insecta</taxon>
        <taxon>Pterygota</taxon>
        <taxon>Neoptera</taxon>
        <taxon>Endopterygota</taxon>
        <taxon>Coleoptera</taxon>
        <taxon>Polyphaga</taxon>
        <taxon>Cucujiformia</taxon>
        <taxon>Tenebrionidae</taxon>
        <taxon>Zophobas</taxon>
    </lineage>
</organism>
<dbReference type="Pfam" id="PF10513">
    <property type="entry name" value="EPL1"/>
    <property type="match status" value="1"/>
</dbReference>
<keyword evidence="4 6" id="KW-0505">Motor protein</keyword>
<dbReference type="PANTHER" id="PTHR13140:SF706">
    <property type="entry name" value="DILUTE CLASS UNCONVENTIONAL MYOSIN, ISOFORM C"/>
    <property type="match status" value="1"/>
</dbReference>
<keyword evidence="5 6" id="KW-0009">Actin-binding</keyword>
<keyword evidence="2 6" id="KW-0067">ATP-binding</keyword>
<dbReference type="Gene3D" id="1.10.10.820">
    <property type="match status" value="1"/>
</dbReference>
<dbReference type="Gene3D" id="3.40.850.10">
    <property type="entry name" value="Kinesin motor domain"/>
    <property type="match status" value="1"/>
</dbReference>
<dbReference type="CDD" id="cd00124">
    <property type="entry name" value="MYSc"/>
    <property type="match status" value="1"/>
</dbReference>
<evidence type="ECO:0000256" key="1">
    <source>
        <dbReference type="ARBA" id="ARBA00022741"/>
    </source>
</evidence>
<dbReference type="GO" id="GO:0007015">
    <property type="term" value="P:actin filament organization"/>
    <property type="evidence" value="ECO:0007669"/>
    <property type="project" value="TreeGrafter"/>
</dbReference>
<dbReference type="InterPro" id="IPR027417">
    <property type="entry name" value="P-loop_NTPase"/>
</dbReference>
<keyword evidence="9" id="KW-1185">Reference proteome</keyword>
<evidence type="ECO:0000313" key="9">
    <source>
        <dbReference type="Proteomes" id="UP001168821"/>
    </source>
</evidence>
<dbReference type="EMBL" id="JALNTZ010001617">
    <property type="protein sequence ID" value="KAJ3623663.1"/>
    <property type="molecule type" value="Genomic_DNA"/>
</dbReference>
<accession>A0AA38HKK8</accession>
<dbReference type="GO" id="GO:0016459">
    <property type="term" value="C:myosin complex"/>
    <property type="evidence" value="ECO:0007669"/>
    <property type="project" value="UniProtKB-KW"/>
</dbReference>
<name>A0AA38HKK8_9CUCU</name>
<evidence type="ECO:0000256" key="4">
    <source>
        <dbReference type="ARBA" id="ARBA00023175"/>
    </source>
</evidence>
<sequence length="1052" mass="120320">MSSNVLLEDDLCKLQPLNETAVFNCIKNRFNKGLIYTYSGPALIGVNPMRPIAIYGKDFIERYNRSQNVRELPPHVYAVAEQAYQILVNQQRSASIIVSGESGSGKTVSCRYLLEYFASVIPFSHHEILGKSVIEQHLLSTGLILESFGNASTLRNANSSRFGKYIRVQLDESLKICGARVDTYLLEKTRVIAHAFGEKTFHIFYQLCAGGTQEQRSRYFLTGLTRENFYYTVRDQYRYRCEFSSSLSLHEKTIEDEESDFENTISALRALNVGEDLQEDLFRILAGILYLGQIFPEEKFGKSFVVTGPGSRFFKLLFFEINTVSKAAELLGVAPAHLAKLLQNKKIVAFRDTIYSPITRRESEQLRDCLSKDIYKRLFDWLVYRINSLFSENEIFTIGILDIYGFEKFEENSLEQLCINYANEKLQQLFVSVVFKVEQQVYFEEGIDWSFIKYADNHECIEMMEGSPGVFSLLSEQCFLNRTCSDEKAFTERLYNTFKANPYFLGEKSGASSRLFTIRHYAMDVSYSTAQFMEKNMDHLGFEYVELMRSSRYEFVRNLFLENSLTTLIDALSKTESHFVRCLKPNACQSGVFVNEERKRKVIDKNNSKFTLFDGAMVLQQLHASGIVDAVRIAQASYPYKYMYSDFIKKYSILIGPSDPRATLRETVEAALSRLFSPLCTDVQFGRTMVFLRTQKISSLDLLISEKREFSSTCIQSFLRFFLRKESKKVILLLIKLYIVRLILFPNIYKKNLVRACVQLQTFFRGLLARGNYKAVTGTLAVCQTCASSTAAAPVKDYNKICESLSEARPISIHEEKLYDDVLHLVTDGLPDSKFESHGSSALKYFAERDQAGSTRIVFQGQSVVVTVTSSASSPHTLYLNLCGLAKEDFHKVNVVLTNQPTSEFLNSFLISSQIKMISKSLKAHQQSSFGSKVCDSLSSEDEDPAALDKLDDYNSLNISESWNWTPSKLLPSGKFWIIEDYNTQKKTQQRPLNYYRYSAKSAEQLDKEIEYDVDDEDLAWLAEVNVQREREGLGKVTPQMFEYAIDRLEKG</sequence>
<dbReference type="InterPro" id="IPR001609">
    <property type="entry name" value="Myosin_head_motor_dom-like"/>
</dbReference>
<dbReference type="GO" id="GO:0005737">
    <property type="term" value="C:cytoplasm"/>
    <property type="evidence" value="ECO:0007669"/>
    <property type="project" value="TreeGrafter"/>
</dbReference>
<evidence type="ECO:0000256" key="3">
    <source>
        <dbReference type="ARBA" id="ARBA00023123"/>
    </source>
</evidence>
<dbReference type="SUPFAM" id="SSF52540">
    <property type="entry name" value="P-loop containing nucleoside triphosphate hydrolases"/>
    <property type="match status" value="1"/>
</dbReference>
<keyword evidence="1 6" id="KW-0547">Nucleotide-binding</keyword>
<protein>
    <recommendedName>
        <fullName evidence="7">Myosin motor domain-containing protein</fullName>
    </recommendedName>
</protein>
<evidence type="ECO:0000313" key="8">
    <source>
        <dbReference type="EMBL" id="KAJ3623663.1"/>
    </source>
</evidence>
<dbReference type="AlphaFoldDB" id="A0AA38HKK8"/>
<dbReference type="PANTHER" id="PTHR13140">
    <property type="entry name" value="MYOSIN"/>
    <property type="match status" value="1"/>
</dbReference>
<dbReference type="PRINTS" id="PR00193">
    <property type="entry name" value="MYOSINHEAVY"/>
</dbReference>
<dbReference type="InterPro" id="IPR036961">
    <property type="entry name" value="Kinesin_motor_dom_sf"/>
</dbReference>
<feature type="domain" description="Myosin motor" evidence="7">
    <location>
        <begin position="6"/>
        <end position="705"/>
    </location>
</feature>
<gene>
    <name evidence="8" type="ORF">Zmor_004340</name>
</gene>
<evidence type="ECO:0000256" key="6">
    <source>
        <dbReference type="PROSITE-ProRule" id="PRU00782"/>
    </source>
</evidence>
<evidence type="ECO:0000256" key="5">
    <source>
        <dbReference type="ARBA" id="ARBA00023203"/>
    </source>
</evidence>
<comment type="caution">
    <text evidence="8">The sequence shown here is derived from an EMBL/GenBank/DDBJ whole genome shotgun (WGS) entry which is preliminary data.</text>
</comment>
<evidence type="ECO:0000259" key="7">
    <source>
        <dbReference type="PROSITE" id="PS51456"/>
    </source>
</evidence>
<dbReference type="GO" id="GO:0005524">
    <property type="term" value="F:ATP binding"/>
    <property type="evidence" value="ECO:0007669"/>
    <property type="project" value="UniProtKB-UniRule"/>
</dbReference>
<comment type="caution">
    <text evidence="6">Lacks conserved residue(s) required for the propagation of feature annotation.</text>
</comment>
<dbReference type="Pfam" id="PF00063">
    <property type="entry name" value="Myosin_head"/>
    <property type="match status" value="2"/>
</dbReference>
<dbReference type="Gene3D" id="1.20.58.530">
    <property type="match status" value="1"/>
</dbReference>
<dbReference type="GO" id="GO:0000146">
    <property type="term" value="F:microfilament motor activity"/>
    <property type="evidence" value="ECO:0007669"/>
    <property type="project" value="TreeGrafter"/>
</dbReference>